<name>A0A5E4M8S1_9HEMI</name>
<protein>
    <submittedName>
        <fullName evidence="1">Uncharacterized protein</fullName>
    </submittedName>
</protein>
<keyword evidence="2" id="KW-1185">Reference proteome</keyword>
<accession>A0A5E4M8S1</accession>
<proteinExistence type="predicted"/>
<dbReference type="SUPFAM" id="SSF54277">
    <property type="entry name" value="CAD &amp; PB1 domains"/>
    <property type="match status" value="1"/>
</dbReference>
<reference evidence="1 2" key="1">
    <citation type="submission" date="2019-08" db="EMBL/GenBank/DDBJ databases">
        <authorList>
            <person name="Alioto T."/>
            <person name="Alioto T."/>
            <person name="Gomez Garrido J."/>
        </authorList>
    </citation>
    <scope>NUCLEOTIDE SEQUENCE [LARGE SCALE GENOMIC DNA]</scope>
</reference>
<organism evidence="1 2">
    <name type="scientific">Cinara cedri</name>
    <dbReference type="NCBI Taxonomy" id="506608"/>
    <lineage>
        <taxon>Eukaryota</taxon>
        <taxon>Metazoa</taxon>
        <taxon>Ecdysozoa</taxon>
        <taxon>Arthropoda</taxon>
        <taxon>Hexapoda</taxon>
        <taxon>Insecta</taxon>
        <taxon>Pterygota</taxon>
        <taxon>Neoptera</taxon>
        <taxon>Paraneoptera</taxon>
        <taxon>Hemiptera</taxon>
        <taxon>Sternorrhyncha</taxon>
        <taxon>Aphidomorpha</taxon>
        <taxon>Aphidoidea</taxon>
        <taxon>Aphididae</taxon>
        <taxon>Lachninae</taxon>
        <taxon>Cinara</taxon>
    </lineage>
</organism>
<evidence type="ECO:0000313" key="2">
    <source>
        <dbReference type="Proteomes" id="UP000325440"/>
    </source>
</evidence>
<dbReference type="Gene3D" id="3.10.20.10">
    <property type="match status" value="1"/>
</dbReference>
<dbReference type="Proteomes" id="UP000325440">
    <property type="component" value="Unassembled WGS sequence"/>
</dbReference>
<dbReference type="AlphaFoldDB" id="A0A5E4M8S1"/>
<gene>
    <name evidence="1" type="ORF">CINCED_3A003535</name>
</gene>
<sequence>MHNMANEEYCGKPYKIIDSKRKLKIGIVASSLSDFITKEEHIHDETDSTQSLYNLIQRLQNDIGQIAFLGGCDLELLSDMDPDCLVDMSFDRSFLDEIKEASGRYLYEKREAQDALNLLKLYHASTIDQNSSKKSKV</sequence>
<evidence type="ECO:0000313" key="1">
    <source>
        <dbReference type="EMBL" id="VVC27891.1"/>
    </source>
</evidence>
<dbReference type="OrthoDB" id="6475906at2759"/>
<dbReference type="EMBL" id="CABPRJ010000477">
    <property type="protein sequence ID" value="VVC27891.1"/>
    <property type="molecule type" value="Genomic_DNA"/>
</dbReference>